<gene>
    <name evidence="2" type="ORF">GCM10007103_27900</name>
</gene>
<keyword evidence="3" id="KW-1185">Reference proteome</keyword>
<sequence>MNEAFTTIAIFQYSSEALIVKGRFEAEGIETFLRDQHTIDTDPLVSNAIGGVKLNIRREDEAKALEVLESINRYSLDDTGVAITCPKCGSKKVDLQSNVKDVKSLMFFMFSFLLYVLPIYIKYEYRCENCKNKFNLK</sequence>
<reference evidence="2" key="2">
    <citation type="submission" date="2020-09" db="EMBL/GenBank/DDBJ databases">
        <authorList>
            <person name="Sun Q."/>
            <person name="Kim S."/>
        </authorList>
    </citation>
    <scope>NUCLEOTIDE SEQUENCE</scope>
    <source>
        <strain evidence="2">KCTC 12719</strain>
    </source>
</reference>
<name>A0A918W1L9_9FLAO</name>
<dbReference type="AlphaFoldDB" id="A0A918W1L9"/>
<organism evidence="2 3">
    <name type="scientific">Salinimicrobium marinum</name>
    <dbReference type="NCBI Taxonomy" id="680283"/>
    <lineage>
        <taxon>Bacteria</taxon>
        <taxon>Pseudomonadati</taxon>
        <taxon>Bacteroidota</taxon>
        <taxon>Flavobacteriia</taxon>
        <taxon>Flavobacteriales</taxon>
        <taxon>Flavobacteriaceae</taxon>
        <taxon>Salinimicrobium</taxon>
    </lineage>
</organism>
<evidence type="ECO:0000313" key="3">
    <source>
        <dbReference type="Proteomes" id="UP000610456"/>
    </source>
</evidence>
<evidence type="ECO:0000256" key="1">
    <source>
        <dbReference type="SAM" id="Phobius"/>
    </source>
</evidence>
<feature type="transmembrane region" description="Helical" evidence="1">
    <location>
        <begin position="105"/>
        <end position="123"/>
    </location>
</feature>
<protein>
    <recommendedName>
        <fullName evidence="4">Signal transducing protein</fullName>
    </recommendedName>
</protein>
<accession>A0A918W1L9</accession>
<evidence type="ECO:0008006" key="4">
    <source>
        <dbReference type="Google" id="ProtNLM"/>
    </source>
</evidence>
<dbReference type="Proteomes" id="UP000610456">
    <property type="component" value="Unassembled WGS sequence"/>
</dbReference>
<reference evidence="2" key="1">
    <citation type="journal article" date="2014" name="Int. J. Syst. Evol. Microbiol.">
        <title>Complete genome sequence of Corynebacterium casei LMG S-19264T (=DSM 44701T), isolated from a smear-ripened cheese.</title>
        <authorList>
            <consortium name="US DOE Joint Genome Institute (JGI-PGF)"/>
            <person name="Walter F."/>
            <person name="Albersmeier A."/>
            <person name="Kalinowski J."/>
            <person name="Ruckert C."/>
        </authorList>
    </citation>
    <scope>NUCLEOTIDE SEQUENCE</scope>
    <source>
        <strain evidence="2">KCTC 12719</strain>
    </source>
</reference>
<comment type="caution">
    <text evidence="2">The sequence shown here is derived from an EMBL/GenBank/DDBJ whole genome shotgun (WGS) entry which is preliminary data.</text>
</comment>
<proteinExistence type="predicted"/>
<dbReference type="RefSeq" id="WP_189605396.1">
    <property type="nucleotide sequence ID" value="NZ_BMXB01000013.1"/>
</dbReference>
<keyword evidence="1" id="KW-0812">Transmembrane</keyword>
<dbReference type="EMBL" id="BMXB01000013">
    <property type="protein sequence ID" value="GHA45115.1"/>
    <property type="molecule type" value="Genomic_DNA"/>
</dbReference>
<evidence type="ECO:0000313" key="2">
    <source>
        <dbReference type="EMBL" id="GHA45115.1"/>
    </source>
</evidence>
<keyword evidence="1" id="KW-1133">Transmembrane helix</keyword>
<keyword evidence="1" id="KW-0472">Membrane</keyword>